<gene>
    <name evidence="2" type="ORF">SBF1_2320007</name>
</gene>
<sequence>MPKLYKILWSLAILFIIITIVTFTFGLILVGAVIASLYGIYHYYLMNKRSRIFSARSQRFPSGEIIDLPKKSLH</sequence>
<keyword evidence="1" id="KW-1133">Transmembrane helix</keyword>
<protein>
    <submittedName>
        <fullName evidence="2">Uncharacterized protein</fullName>
    </submittedName>
</protein>
<dbReference type="Proteomes" id="UP000238916">
    <property type="component" value="Unassembled WGS sequence"/>
</dbReference>
<dbReference type="OrthoDB" id="1799169at2"/>
<evidence type="ECO:0000313" key="2">
    <source>
        <dbReference type="EMBL" id="SPF40667.1"/>
    </source>
</evidence>
<evidence type="ECO:0000313" key="3">
    <source>
        <dbReference type="Proteomes" id="UP000238916"/>
    </source>
</evidence>
<proteinExistence type="predicted"/>
<accession>A0A2U3KM69</accession>
<organism evidence="2 3">
    <name type="scientific">Candidatus Desulfosporosinus infrequens</name>
    <dbReference type="NCBI Taxonomy" id="2043169"/>
    <lineage>
        <taxon>Bacteria</taxon>
        <taxon>Bacillati</taxon>
        <taxon>Bacillota</taxon>
        <taxon>Clostridia</taxon>
        <taxon>Eubacteriales</taxon>
        <taxon>Desulfitobacteriaceae</taxon>
        <taxon>Desulfosporosinus</taxon>
    </lineage>
</organism>
<name>A0A2U3KM69_9FIRM</name>
<reference evidence="3" key="1">
    <citation type="submission" date="2018-02" db="EMBL/GenBank/DDBJ databases">
        <authorList>
            <person name="Hausmann B."/>
        </authorList>
    </citation>
    <scope>NUCLEOTIDE SEQUENCE [LARGE SCALE GENOMIC DNA]</scope>
    <source>
        <strain evidence="3">Peat soil MAG SbF1</strain>
    </source>
</reference>
<keyword evidence="1" id="KW-0812">Transmembrane</keyword>
<dbReference type="EMBL" id="OMOF01000149">
    <property type="protein sequence ID" value="SPF40667.1"/>
    <property type="molecule type" value="Genomic_DNA"/>
</dbReference>
<keyword evidence="1" id="KW-0472">Membrane</keyword>
<feature type="transmembrane region" description="Helical" evidence="1">
    <location>
        <begin position="12"/>
        <end position="41"/>
    </location>
</feature>
<dbReference type="AlphaFoldDB" id="A0A2U3KM69"/>
<evidence type="ECO:0000256" key="1">
    <source>
        <dbReference type="SAM" id="Phobius"/>
    </source>
</evidence>